<keyword evidence="2" id="KW-1185">Reference proteome</keyword>
<comment type="caution">
    <text evidence="1">The sequence shown here is derived from an EMBL/GenBank/DDBJ whole genome shotgun (WGS) entry which is preliminary data.</text>
</comment>
<accession>A0ABR7MBU9</accession>
<dbReference type="EMBL" id="MBUA01000028">
    <property type="protein sequence ID" value="MBC6492513.1"/>
    <property type="molecule type" value="Genomic_DNA"/>
</dbReference>
<organism evidence="1 2">
    <name type="scientific">Flavihumibacter stibioxidans</name>
    <dbReference type="NCBI Taxonomy" id="1834163"/>
    <lineage>
        <taxon>Bacteria</taxon>
        <taxon>Pseudomonadati</taxon>
        <taxon>Bacteroidota</taxon>
        <taxon>Chitinophagia</taxon>
        <taxon>Chitinophagales</taxon>
        <taxon>Chitinophagaceae</taxon>
        <taxon>Flavihumibacter</taxon>
    </lineage>
</organism>
<name>A0ABR7MBU9_9BACT</name>
<proteinExistence type="predicted"/>
<gene>
    <name evidence="1" type="ORF">BC349_15740</name>
</gene>
<evidence type="ECO:0000313" key="2">
    <source>
        <dbReference type="Proteomes" id="UP000765802"/>
    </source>
</evidence>
<protein>
    <submittedName>
        <fullName evidence="1">Uncharacterized protein</fullName>
    </submittedName>
</protein>
<evidence type="ECO:0000313" key="1">
    <source>
        <dbReference type="EMBL" id="MBC6492513.1"/>
    </source>
</evidence>
<dbReference type="Proteomes" id="UP000765802">
    <property type="component" value="Unassembled WGS sequence"/>
</dbReference>
<sequence length="115" mass="12519">MPAFSETGIEASACTLDKPLIKKGRLAWVRIANTGFSASMEGVMSLPAGEKSKWLQEPAEACQPVSRNAGNCALICRNPSHTIHTTNHSFIHCKIRIATAGFKRVLTGKFRGEYT</sequence>
<reference evidence="1 2" key="1">
    <citation type="submission" date="2016-07" db="EMBL/GenBank/DDBJ databases">
        <title>Genome analysis of Flavihumibacter stibioxidans YS-17.</title>
        <authorList>
            <person name="Shi K."/>
            <person name="Han Y."/>
            <person name="Wang G."/>
        </authorList>
    </citation>
    <scope>NUCLEOTIDE SEQUENCE [LARGE SCALE GENOMIC DNA]</scope>
    <source>
        <strain evidence="1 2">YS-17</strain>
    </source>
</reference>